<dbReference type="InterPro" id="IPR001124">
    <property type="entry name" value="Lipid-bd_serum_glycop_C"/>
</dbReference>
<evidence type="ECO:0000256" key="1">
    <source>
        <dbReference type="ARBA" id="ARBA00007292"/>
    </source>
</evidence>
<protein>
    <recommendedName>
        <fullName evidence="8">BPI2 domain-containing protein</fullName>
    </recommendedName>
</protein>
<proteinExistence type="inferred from homology"/>
<evidence type="ECO:0000313" key="7">
    <source>
        <dbReference type="Proteomes" id="UP000614601"/>
    </source>
</evidence>
<feature type="chain" id="PRO_5036221325" description="BPI2 domain-containing protein" evidence="3">
    <location>
        <begin position="18"/>
        <end position="564"/>
    </location>
</feature>
<dbReference type="Proteomes" id="UP000614601">
    <property type="component" value="Unassembled WGS sequence"/>
</dbReference>
<organism evidence="6 7">
    <name type="scientific">Bursaphelenchus okinawaensis</name>
    <dbReference type="NCBI Taxonomy" id="465554"/>
    <lineage>
        <taxon>Eukaryota</taxon>
        <taxon>Metazoa</taxon>
        <taxon>Ecdysozoa</taxon>
        <taxon>Nematoda</taxon>
        <taxon>Chromadorea</taxon>
        <taxon>Rhabditida</taxon>
        <taxon>Tylenchina</taxon>
        <taxon>Tylenchomorpha</taxon>
        <taxon>Aphelenchoidea</taxon>
        <taxon>Aphelenchoididae</taxon>
        <taxon>Bursaphelenchus</taxon>
    </lineage>
</organism>
<evidence type="ECO:0000313" key="6">
    <source>
        <dbReference type="EMBL" id="CAD5224576.1"/>
    </source>
</evidence>
<dbReference type="OrthoDB" id="5776980at2759"/>
<dbReference type="Pfam" id="PF02886">
    <property type="entry name" value="LBP_BPI_CETP_C"/>
    <property type="match status" value="1"/>
</dbReference>
<feature type="domain" description="Lipid-binding serum glycoprotein C-terminal" evidence="5">
    <location>
        <begin position="330"/>
        <end position="527"/>
    </location>
</feature>
<dbReference type="AlphaFoldDB" id="A0A811L5T9"/>
<dbReference type="Gene3D" id="3.15.20.10">
    <property type="entry name" value="Bactericidal permeability-increasing protein, domain 2"/>
    <property type="match status" value="1"/>
</dbReference>
<dbReference type="InterPro" id="IPR032942">
    <property type="entry name" value="BPI/LBP/Plunc"/>
</dbReference>
<keyword evidence="2" id="KW-1015">Disulfide bond</keyword>
<comment type="similarity">
    <text evidence="1">Belongs to the BPI/LBP/Plunc superfamily. BPI/LBP family.</text>
</comment>
<dbReference type="SMART" id="SM00329">
    <property type="entry name" value="BPI2"/>
    <property type="match status" value="1"/>
</dbReference>
<evidence type="ECO:0000256" key="2">
    <source>
        <dbReference type="ARBA" id="ARBA00023157"/>
    </source>
</evidence>
<dbReference type="SMART" id="SM00328">
    <property type="entry name" value="BPI1"/>
    <property type="match status" value="1"/>
</dbReference>
<sequence>MGSLAFLLLLLISIASATVNQHDLKSYKGYDLVEINDPAEKSAGIYFRISQRGVDYLADLTSDGLPLIFHRMMLPTISESGFKIHDAVITKIVRPDISVKFLKGYGVDISIRMPELEIRGNAELDVLIASYSSQVVALSKNMTVSMRVAIRRNLNEDITNVTVSHCSVNPGALKLDYYGKDASEFYSIGNLIQNGIDSAIKDKICVLPPLVREFLREKIDLLMSRRTPKAEVNPDLAEMTEKEEKSVIDHLCGGLEDDNVYDSDLFDEDEEEPAVSIAHKGHKFVPDLTLRYPPTFSKNDLIFGVDGGVLVNGNPPRNASERPKLGEVTVLRDQMVGLILSEYVSNSLFHQIYDHEMGHVSVVYGIRHIPKVFRPIAKLVCSDCKLLITANLSRVPDSQIDTTGILLKLEGDVSALFFRNNETHNILTTNGVIRVNIKPRFRHSRLFSDVLLAGVDFKVHRAGLSGTMSGLVRKIVTFMIPRAIWPKIQQRLRLAMSYKGVRIPRFCTLELRNLHVDYVKHAAVLSTDFDVDLPLLVSSFKQFVDTATRTTETLDQYREVFRYL</sequence>
<dbReference type="SUPFAM" id="SSF55394">
    <property type="entry name" value="Bactericidal permeability-increasing protein, BPI"/>
    <property type="match status" value="2"/>
</dbReference>
<reference evidence="6" key="1">
    <citation type="submission" date="2020-09" db="EMBL/GenBank/DDBJ databases">
        <authorList>
            <person name="Kikuchi T."/>
        </authorList>
    </citation>
    <scope>NUCLEOTIDE SEQUENCE</scope>
    <source>
        <strain evidence="6">SH1</strain>
    </source>
</reference>
<gene>
    <name evidence="6" type="ORF">BOKJ2_LOCUS11148</name>
</gene>
<evidence type="ECO:0000256" key="3">
    <source>
        <dbReference type="SAM" id="SignalP"/>
    </source>
</evidence>
<dbReference type="PANTHER" id="PTHR10504">
    <property type="entry name" value="BACTERICIDAL PERMEABILITY-INCREASING BPI PROTEIN-RELATED"/>
    <property type="match status" value="1"/>
</dbReference>
<evidence type="ECO:0000259" key="4">
    <source>
        <dbReference type="SMART" id="SM00328"/>
    </source>
</evidence>
<dbReference type="Pfam" id="PF01273">
    <property type="entry name" value="LBP_BPI_CETP"/>
    <property type="match status" value="1"/>
</dbReference>
<dbReference type="InterPro" id="IPR017943">
    <property type="entry name" value="Bactericidal_perm-incr_a/b_dom"/>
</dbReference>
<comment type="caution">
    <text evidence="6">The sequence shown here is derived from an EMBL/GenBank/DDBJ whole genome shotgun (WGS) entry which is preliminary data.</text>
</comment>
<dbReference type="EMBL" id="CAJFCW020000005">
    <property type="protein sequence ID" value="CAG9119984.1"/>
    <property type="molecule type" value="Genomic_DNA"/>
</dbReference>
<name>A0A811L5T9_9BILA</name>
<dbReference type="InterPro" id="IPR017942">
    <property type="entry name" value="Lipid-bd_serum_glycop_N"/>
</dbReference>
<dbReference type="Gene3D" id="3.15.10.10">
    <property type="entry name" value="Bactericidal permeability-increasing protein, domain 1"/>
    <property type="match status" value="1"/>
</dbReference>
<accession>A0A811L5T9</accession>
<dbReference type="GO" id="GO:0008289">
    <property type="term" value="F:lipid binding"/>
    <property type="evidence" value="ECO:0007669"/>
    <property type="project" value="InterPro"/>
</dbReference>
<feature type="signal peptide" evidence="3">
    <location>
        <begin position="1"/>
        <end position="17"/>
    </location>
</feature>
<feature type="domain" description="Lipid-binding serum glycoprotein N-terminal" evidence="4">
    <location>
        <begin position="48"/>
        <end position="264"/>
    </location>
</feature>
<evidence type="ECO:0000259" key="5">
    <source>
        <dbReference type="SMART" id="SM00329"/>
    </source>
</evidence>
<keyword evidence="3" id="KW-0732">Signal</keyword>
<dbReference type="PANTHER" id="PTHR10504:SF136">
    <property type="entry name" value="NOSE RESISTANT TO FLUOXETINE PROTEIN 5"/>
    <property type="match status" value="1"/>
</dbReference>
<dbReference type="GO" id="GO:0005615">
    <property type="term" value="C:extracellular space"/>
    <property type="evidence" value="ECO:0007669"/>
    <property type="project" value="TreeGrafter"/>
</dbReference>
<evidence type="ECO:0008006" key="8">
    <source>
        <dbReference type="Google" id="ProtNLM"/>
    </source>
</evidence>
<dbReference type="Proteomes" id="UP000783686">
    <property type="component" value="Unassembled WGS sequence"/>
</dbReference>
<keyword evidence="7" id="KW-1185">Reference proteome</keyword>
<dbReference type="EMBL" id="CAJFDH010000005">
    <property type="protein sequence ID" value="CAD5224576.1"/>
    <property type="molecule type" value="Genomic_DNA"/>
</dbReference>